<proteinExistence type="predicted"/>
<comment type="caution">
    <text evidence="1">The sequence shown here is derived from an EMBL/GenBank/DDBJ whole genome shotgun (WGS) entry which is preliminary data.</text>
</comment>
<accession>A0ACC1QWF4</accession>
<name>A0ACC1QWF4_9HYPO</name>
<reference evidence="1" key="1">
    <citation type="submission" date="2022-07" db="EMBL/GenBank/DDBJ databases">
        <title>Genome Sequence of Lecanicillium saksenae.</title>
        <authorList>
            <person name="Buettner E."/>
        </authorList>
    </citation>
    <scope>NUCLEOTIDE SEQUENCE</scope>
    <source>
        <strain evidence="1">VT-O1</strain>
    </source>
</reference>
<organism evidence="1 2">
    <name type="scientific">Lecanicillium saksenae</name>
    <dbReference type="NCBI Taxonomy" id="468837"/>
    <lineage>
        <taxon>Eukaryota</taxon>
        <taxon>Fungi</taxon>
        <taxon>Dikarya</taxon>
        <taxon>Ascomycota</taxon>
        <taxon>Pezizomycotina</taxon>
        <taxon>Sordariomycetes</taxon>
        <taxon>Hypocreomycetidae</taxon>
        <taxon>Hypocreales</taxon>
        <taxon>Cordycipitaceae</taxon>
        <taxon>Lecanicillium</taxon>
    </lineage>
</organism>
<sequence>MSPGTVVAVPPSALDNDTEQGNKMHNENCTIQYDAESKAVTGARFLSDSPSTSLFSKLFCDEVILKIWKTAVEHLNREDPPQSFPETCPQTGPQAGQYLYRDAEFWTCGFFPGSLYCLLERSARYPQTFLAGEHGQAATREVLRSELLSVCRRWAEPLHDMSNRKDTHDIGFIVEPALRRDYELTGDMRSLRSIINAAESLASRYSETTKAIRSWDQFVNNGNNYVDKDSEFLVIIDSMCNLDLLYYAGHHASSRRLIDIATIHAHTIRQTHLRREPNVPGSKYPTFSTCHVANMCPKTGEILKRLTAQGFSDTSTWSRGQAWAILGFAQTYLWTKDEVFLQTACGLADYFIMRLISSPPCVEKVRNGVHAGRYVPLWDFDAPVNEESPLRDTSAAMIAANGMLLIANSCAASGDFEFFQKYYTAATSIVNETIALCFAEGKLDLVQKANGNGSCSVIARPAENGTVGTFECILKCATANFNGNWADKYADHGLVYADYYLLEFGNRLLQFGYV</sequence>
<protein>
    <submittedName>
        <fullName evidence="1">Uncharacterized protein</fullName>
    </submittedName>
</protein>
<dbReference type="EMBL" id="JANAKD010000370">
    <property type="protein sequence ID" value="KAJ3494514.1"/>
    <property type="molecule type" value="Genomic_DNA"/>
</dbReference>
<gene>
    <name evidence="1" type="ORF">NLG97_g4032</name>
</gene>
<dbReference type="Proteomes" id="UP001148737">
    <property type="component" value="Unassembled WGS sequence"/>
</dbReference>
<keyword evidence="2" id="KW-1185">Reference proteome</keyword>
<evidence type="ECO:0000313" key="2">
    <source>
        <dbReference type="Proteomes" id="UP001148737"/>
    </source>
</evidence>
<evidence type="ECO:0000313" key="1">
    <source>
        <dbReference type="EMBL" id="KAJ3494514.1"/>
    </source>
</evidence>